<gene>
    <name evidence="1" type="ORF">CRM94_33245</name>
</gene>
<proteinExistence type="predicted"/>
<evidence type="ECO:0000313" key="1">
    <source>
        <dbReference type="EMBL" id="PEH39170.1"/>
    </source>
</evidence>
<evidence type="ECO:0000313" key="2">
    <source>
        <dbReference type="Proteomes" id="UP000220629"/>
    </source>
</evidence>
<dbReference type="RefSeq" id="WP_053062779.1">
    <property type="nucleotide sequence ID" value="NZ_CADEPO010000004.1"/>
</dbReference>
<dbReference type="AlphaFoldDB" id="A0A2A7S7F3"/>
<dbReference type="CDD" id="cd14744">
    <property type="entry name" value="PAAR_CT_2"/>
    <property type="match status" value="1"/>
</dbReference>
<name>A0A2A7S7F3_BURGA</name>
<dbReference type="InterPro" id="IPR008727">
    <property type="entry name" value="PAAR_motif"/>
</dbReference>
<dbReference type="EMBL" id="PDDY01000004">
    <property type="protein sequence ID" value="PEH39170.1"/>
    <property type="molecule type" value="Genomic_DNA"/>
</dbReference>
<organism evidence="1 2">
    <name type="scientific">Burkholderia gladioli</name>
    <name type="common">Pseudomonas marginata</name>
    <name type="synonym">Phytomonas marginata</name>
    <dbReference type="NCBI Taxonomy" id="28095"/>
    <lineage>
        <taxon>Bacteria</taxon>
        <taxon>Pseudomonadati</taxon>
        <taxon>Pseudomonadota</taxon>
        <taxon>Betaproteobacteria</taxon>
        <taxon>Burkholderiales</taxon>
        <taxon>Burkholderiaceae</taxon>
        <taxon>Burkholderia</taxon>
    </lineage>
</organism>
<comment type="caution">
    <text evidence="1">The sequence shown here is derived from an EMBL/GenBank/DDBJ whole genome shotgun (WGS) entry which is preliminary data.</text>
</comment>
<protein>
    <submittedName>
        <fullName evidence="1">PAAR domain-containing protein</fullName>
    </submittedName>
</protein>
<reference evidence="2" key="1">
    <citation type="submission" date="2017-09" db="EMBL/GenBank/DDBJ databases">
        <title>FDA dAtabase for Regulatory Grade micrObial Sequences (FDA-ARGOS): Supporting development and validation of Infectious Disease Dx tests.</title>
        <authorList>
            <person name="Minogue T."/>
            <person name="Wolcott M."/>
            <person name="Wasieloski L."/>
            <person name="Aguilar W."/>
            <person name="Moore D."/>
            <person name="Tallon L."/>
            <person name="Sadzewicz L."/>
            <person name="Ott S."/>
            <person name="Zhao X."/>
            <person name="Nagaraj S."/>
            <person name="Vavikolanu K."/>
            <person name="Aluvathingal J."/>
            <person name="Nadendla S."/>
            <person name="Sichtig H."/>
        </authorList>
    </citation>
    <scope>NUCLEOTIDE SEQUENCE [LARGE SCALE GENOMIC DNA]</scope>
    <source>
        <strain evidence="2">FDAARGOS_390</strain>
    </source>
</reference>
<accession>A0A2A7S7F3</accession>
<dbReference type="Pfam" id="PF05488">
    <property type="entry name" value="PAAR_motif"/>
    <property type="match status" value="1"/>
</dbReference>
<dbReference type="Proteomes" id="UP000220629">
    <property type="component" value="Unassembled WGS sequence"/>
</dbReference>
<sequence length="143" mass="15160">MKRNYLRVGDCSTSGGRVVDGIASMTCDGIELTYVGAEVSCPACRQTGIIVAAGPRWADDLMGRQAALEGDEVACGCDPRPTMVASQCSMFQSFESNQLRRMGFTSPGLQRALDPELAQPSSGICLSCMLVAARCAASMIVRQ</sequence>